<dbReference type="Proteomes" id="UP001642464">
    <property type="component" value="Unassembled WGS sequence"/>
</dbReference>
<dbReference type="InterPro" id="IPR045709">
    <property type="entry name" value="DUF6065"/>
</dbReference>
<sequence length="254" mass="28600">MANQSGWVIPCPATVSMKWNGKDMPDALTIKVHDGPKGIDQFIVSHFGSGIVTFRLPWLFRTPPKIGLFVRGATNYPKDYAVPLDGLVETDWSPSTFTMNWKVMKRGTDVWFRKGEPICMIMPYPLALLEWTEPGATNIEKEPVTQKAYLSWAASRQQAITRHQGGQDTWQKDYMKGQTAGGTVARVERVLERQEVEDVQRAVAVEVGKATSVGASRATDESTHFDRRITDQREVSTYVEIVVPHVQAEHARKR</sequence>
<keyword evidence="2" id="KW-1185">Reference proteome</keyword>
<comment type="caution">
    <text evidence="1">The sequence shown here is derived from an EMBL/GenBank/DDBJ whole genome shotgun (WGS) entry which is preliminary data.</text>
</comment>
<dbReference type="Pfam" id="PF19541">
    <property type="entry name" value="DUF6065"/>
    <property type="match status" value="1"/>
</dbReference>
<proteinExistence type="predicted"/>
<gene>
    <name evidence="1" type="ORF">SCF082_LOCUS36898</name>
</gene>
<dbReference type="EMBL" id="CAXAMM010037074">
    <property type="protein sequence ID" value="CAK9076615.1"/>
    <property type="molecule type" value="Genomic_DNA"/>
</dbReference>
<evidence type="ECO:0000313" key="1">
    <source>
        <dbReference type="EMBL" id="CAK9076615.1"/>
    </source>
</evidence>
<organism evidence="1 2">
    <name type="scientific">Durusdinium trenchii</name>
    <dbReference type="NCBI Taxonomy" id="1381693"/>
    <lineage>
        <taxon>Eukaryota</taxon>
        <taxon>Sar</taxon>
        <taxon>Alveolata</taxon>
        <taxon>Dinophyceae</taxon>
        <taxon>Suessiales</taxon>
        <taxon>Symbiodiniaceae</taxon>
        <taxon>Durusdinium</taxon>
    </lineage>
</organism>
<accession>A0ABP0PKR0</accession>
<name>A0ABP0PKR0_9DINO</name>
<feature type="non-terminal residue" evidence="1">
    <location>
        <position position="254"/>
    </location>
</feature>
<evidence type="ECO:0000313" key="2">
    <source>
        <dbReference type="Proteomes" id="UP001642464"/>
    </source>
</evidence>
<protein>
    <submittedName>
        <fullName evidence="1">Uncharacterized protein</fullName>
    </submittedName>
</protein>
<reference evidence="1 2" key="1">
    <citation type="submission" date="2024-02" db="EMBL/GenBank/DDBJ databases">
        <authorList>
            <person name="Chen Y."/>
            <person name="Shah S."/>
            <person name="Dougan E. K."/>
            <person name="Thang M."/>
            <person name="Chan C."/>
        </authorList>
    </citation>
    <scope>NUCLEOTIDE SEQUENCE [LARGE SCALE GENOMIC DNA]</scope>
</reference>